<comment type="caution">
    <text evidence="2">The sequence shown here is derived from an EMBL/GenBank/DDBJ whole genome shotgun (WGS) entry which is preliminary data.</text>
</comment>
<keyword evidence="1" id="KW-0472">Membrane</keyword>
<dbReference type="InterPro" id="IPR037171">
    <property type="entry name" value="NagB/RpiA_transferase-like"/>
</dbReference>
<dbReference type="EMBL" id="JBCLTR010000005">
    <property type="protein sequence ID" value="MEY8633066.1"/>
    <property type="molecule type" value="Genomic_DNA"/>
</dbReference>
<name>A0ABV4DFL8_9FIRM</name>
<dbReference type="RefSeq" id="WP_235824551.1">
    <property type="nucleotide sequence ID" value="NZ_BAABXW010000001.1"/>
</dbReference>
<reference evidence="2 3" key="1">
    <citation type="submission" date="2024-03" db="EMBL/GenBank/DDBJ databases">
        <title>Mouse gut bacterial collection (mGBC) of GemPharmatech.</title>
        <authorList>
            <person name="He Y."/>
            <person name="Dong L."/>
            <person name="Wu D."/>
            <person name="Gao X."/>
            <person name="Lin Z."/>
        </authorList>
    </citation>
    <scope>NUCLEOTIDE SEQUENCE [LARGE SCALE GENOMIC DNA]</scope>
    <source>
        <strain evidence="2 3">32-10</strain>
    </source>
</reference>
<evidence type="ECO:0000313" key="3">
    <source>
        <dbReference type="Proteomes" id="UP001565219"/>
    </source>
</evidence>
<proteinExistence type="predicted"/>
<evidence type="ECO:0000256" key="1">
    <source>
        <dbReference type="SAM" id="Phobius"/>
    </source>
</evidence>
<keyword evidence="3" id="KW-1185">Reference proteome</keyword>
<feature type="transmembrane region" description="Helical" evidence="1">
    <location>
        <begin position="85"/>
        <end position="105"/>
    </location>
</feature>
<keyword evidence="1" id="KW-0812">Transmembrane</keyword>
<protein>
    <submittedName>
        <fullName evidence="2">Uncharacterized protein</fullName>
    </submittedName>
</protein>
<accession>A0ABV4DFL8</accession>
<organism evidence="2 3">
    <name type="scientific">Anaerostipes hominis</name>
    <name type="common">ex Lee et al. 2021</name>
    <dbReference type="NCBI Taxonomy" id="2025494"/>
    <lineage>
        <taxon>Bacteria</taxon>
        <taxon>Bacillati</taxon>
        <taxon>Bacillota</taxon>
        <taxon>Clostridia</taxon>
        <taxon>Lachnospirales</taxon>
        <taxon>Lachnospiraceae</taxon>
        <taxon>Anaerostipes</taxon>
    </lineage>
</organism>
<dbReference type="Proteomes" id="UP001565219">
    <property type="component" value="Unassembled WGS sequence"/>
</dbReference>
<dbReference type="SUPFAM" id="SSF100950">
    <property type="entry name" value="NagB/RpiA/CoA transferase-like"/>
    <property type="match status" value="1"/>
</dbReference>
<dbReference type="Gene3D" id="3.40.1080.10">
    <property type="entry name" value="Glutaconate Coenzyme A-transferase"/>
    <property type="match status" value="1"/>
</dbReference>
<feature type="transmembrane region" description="Helical" evidence="1">
    <location>
        <begin position="46"/>
        <end position="73"/>
    </location>
</feature>
<gene>
    <name evidence="2" type="ORF">AALG99_05930</name>
</gene>
<evidence type="ECO:0000313" key="2">
    <source>
        <dbReference type="EMBL" id="MEY8633066.1"/>
    </source>
</evidence>
<keyword evidence="1" id="KW-1133">Transmembrane helix</keyword>
<sequence>MIHNIWMNFHPQLNFAPQPRVKTESGEKIKGFVGVSKASKFAVKGIALIVIGRTCTATFQIFLAVMFVMEYYLLVAVELIDDGDTLAVCGAGGGIVDPLLLIEALKDRYLETKEPKNLTLWHFSGLGDRGDRGMPPEREAL</sequence>